<accession>F1ZD46</accession>
<evidence type="ECO:0000256" key="2">
    <source>
        <dbReference type="ARBA" id="ARBA00022630"/>
    </source>
</evidence>
<dbReference type="GO" id="GO:0005737">
    <property type="term" value="C:cytoplasm"/>
    <property type="evidence" value="ECO:0007669"/>
    <property type="project" value="TreeGrafter"/>
</dbReference>
<dbReference type="FunCoup" id="F1ZD46">
    <property type="interactions" value="484"/>
</dbReference>
<keyword evidence="8" id="KW-1185">Reference proteome</keyword>
<dbReference type="eggNOG" id="COG0579">
    <property type="taxonomic scope" value="Bacteria"/>
</dbReference>
<evidence type="ECO:0000256" key="3">
    <source>
        <dbReference type="ARBA" id="ARBA00022827"/>
    </source>
</evidence>
<keyword evidence="2" id="KW-0285">Flavoprotein</keyword>
<comment type="caution">
    <text evidence="7">The sequence shown here is derived from an EMBL/GenBank/DDBJ whole genome shotgun (WGS) entry which is preliminary data.</text>
</comment>
<gene>
    <name evidence="7" type="ORF">Y88_3777</name>
</gene>
<evidence type="ECO:0000313" key="8">
    <source>
        <dbReference type="Proteomes" id="UP000004728"/>
    </source>
</evidence>
<proteinExistence type="inferred from homology"/>
<keyword evidence="3" id="KW-0274">FAD</keyword>
<feature type="domain" description="FAD dependent oxidoreductase" evidence="6">
    <location>
        <begin position="6"/>
        <end position="399"/>
    </location>
</feature>
<dbReference type="AlphaFoldDB" id="F1ZD46"/>
<comment type="similarity">
    <text evidence="5">Belongs to the L2HGDH family.</text>
</comment>
<dbReference type="InParanoid" id="F1ZD46"/>
<dbReference type="PANTHER" id="PTHR43104:SF2">
    <property type="entry name" value="L-2-HYDROXYGLUTARATE DEHYDROGENASE, MITOCHONDRIAL"/>
    <property type="match status" value="1"/>
</dbReference>
<dbReference type="EMBL" id="AEWJ01000065">
    <property type="protein sequence ID" value="EGD57467.1"/>
    <property type="molecule type" value="Genomic_DNA"/>
</dbReference>
<dbReference type="PANTHER" id="PTHR43104">
    <property type="entry name" value="L-2-HYDROXYGLUTARATE DEHYDROGENASE, MITOCHONDRIAL"/>
    <property type="match status" value="1"/>
</dbReference>
<dbReference type="Gene3D" id="3.30.9.10">
    <property type="entry name" value="D-Amino Acid Oxidase, subunit A, domain 2"/>
    <property type="match status" value="1"/>
</dbReference>
<dbReference type="InterPro" id="IPR006076">
    <property type="entry name" value="FAD-dep_OxRdtase"/>
</dbReference>
<dbReference type="HOGENOM" id="CLU_024775_0_1_5"/>
<evidence type="ECO:0000256" key="4">
    <source>
        <dbReference type="ARBA" id="ARBA00023002"/>
    </source>
</evidence>
<reference evidence="7 8" key="1">
    <citation type="journal article" date="2012" name="J. Bacteriol.">
        <title>Draft Genome Sequence of Novosphingobium nitrogenifigens Y88T.</title>
        <authorList>
            <person name="Strabala T.J."/>
            <person name="Macdonald L."/>
            <person name="Liu V."/>
            <person name="Smit A.M."/>
        </authorList>
    </citation>
    <scope>NUCLEOTIDE SEQUENCE [LARGE SCALE GENOMIC DNA]</scope>
    <source>
        <strain evidence="7 8">DSM 19370</strain>
    </source>
</reference>
<evidence type="ECO:0000256" key="5">
    <source>
        <dbReference type="ARBA" id="ARBA00037941"/>
    </source>
</evidence>
<dbReference type="Proteomes" id="UP000004728">
    <property type="component" value="Unassembled WGS sequence"/>
</dbReference>
<evidence type="ECO:0000259" key="6">
    <source>
        <dbReference type="Pfam" id="PF01266"/>
    </source>
</evidence>
<dbReference type="NCBIfam" id="NF008726">
    <property type="entry name" value="PRK11728.1"/>
    <property type="match status" value="1"/>
</dbReference>
<dbReference type="Gene3D" id="3.50.50.60">
    <property type="entry name" value="FAD/NAD(P)-binding domain"/>
    <property type="match status" value="1"/>
</dbReference>
<dbReference type="GO" id="GO:0047545">
    <property type="term" value="F:(S)-2-hydroxyglutarate dehydrogenase activity"/>
    <property type="evidence" value="ECO:0007669"/>
    <property type="project" value="TreeGrafter"/>
</dbReference>
<evidence type="ECO:0000256" key="1">
    <source>
        <dbReference type="ARBA" id="ARBA00001974"/>
    </source>
</evidence>
<sequence>MSGLTYLVVGGGIVGVATALELLRREPGARLLLVEKEAELAAHQTGHNSGVIHAGVYYTPGSLKARLCREGAEDTIRFCRDHDIAYEQCGKLIVATNAVERDRMGALAERARANSIAFEELDAAGLARAEPAVAGIAGLRVPASGIVDYTRVVAAMAAEIVERGGIVRCGTAVEAIAEEDGHVEVVLRNVLGAREKVRAERLIACAGLQSDRLARLAGLPVEHRIVPFRGEYYVLPDALSGLVRHLIYPVPDPALPFLGIHLTRTIHGGITVGPNAVLGFAREGYTDRRFDRRDVADLADFGGFWRLMARNWRHGLGEFANSLSRRAYLAACRKYCPSLTLADLGGAKQAGIRAQAVMPDGRAVDDFLFLGSERMLHVCNAPSPAATSAMPIARMIVERLHAGAVQGRSPAS</sequence>
<protein>
    <submittedName>
        <fullName evidence="7">Hydroxyglutarate oxidase</fullName>
    </submittedName>
</protein>
<organism evidence="7 8">
    <name type="scientific">Novosphingobium nitrogenifigens DSM 19370</name>
    <dbReference type="NCBI Taxonomy" id="983920"/>
    <lineage>
        <taxon>Bacteria</taxon>
        <taxon>Pseudomonadati</taxon>
        <taxon>Pseudomonadota</taxon>
        <taxon>Alphaproteobacteria</taxon>
        <taxon>Sphingomonadales</taxon>
        <taxon>Sphingomonadaceae</taxon>
        <taxon>Novosphingobium</taxon>
    </lineage>
</organism>
<comment type="cofactor">
    <cofactor evidence="1">
        <name>FAD</name>
        <dbReference type="ChEBI" id="CHEBI:57692"/>
    </cofactor>
</comment>
<dbReference type="SUPFAM" id="SSF51905">
    <property type="entry name" value="FAD/NAD(P)-binding domain"/>
    <property type="match status" value="1"/>
</dbReference>
<dbReference type="InterPro" id="IPR036188">
    <property type="entry name" value="FAD/NAD-bd_sf"/>
</dbReference>
<evidence type="ECO:0000313" key="7">
    <source>
        <dbReference type="EMBL" id="EGD57467.1"/>
    </source>
</evidence>
<name>F1ZD46_9SPHN</name>
<dbReference type="STRING" id="983920.Y88_3777"/>
<dbReference type="Pfam" id="PF01266">
    <property type="entry name" value="DAO"/>
    <property type="match status" value="1"/>
</dbReference>
<keyword evidence="4" id="KW-0560">Oxidoreductase</keyword>